<dbReference type="Proteomes" id="UP000830401">
    <property type="component" value="Plasmid unnamed4"/>
</dbReference>
<keyword evidence="3" id="KW-1185">Reference proteome</keyword>
<name>A0ABY4GEN0_9BACT</name>
<sequence length="198" mass="22540">MGLNFRYVMLVKQADEQRLLAHILQAGSIQQLPEPFGTCLTLTFPLDDALLWYLQGSIDGAYNAYTDNRKPKYFLNKSEYRDHFPTDTSGRVGCIYLESKQIQASDYSFFSFDAATSAMSRLFQHSLSIRNWFLDLSGILEAEATFLDLEAEGYEFIYRQGQPIGATLTQDLEVKIAAEIDQQAVVAICRDYDNLFLL</sequence>
<proteinExistence type="predicted"/>
<dbReference type="EMBL" id="CP095065">
    <property type="protein sequence ID" value="UOQ69288.1"/>
    <property type="molecule type" value="Genomic_DNA"/>
</dbReference>
<protein>
    <submittedName>
        <fullName evidence="2">Uncharacterized protein</fullName>
    </submittedName>
</protein>
<accession>A0ABY4GEN0</accession>
<keyword evidence="2" id="KW-0614">Plasmid</keyword>
<dbReference type="EMBL" id="CP095065">
    <property type="protein sequence ID" value="UOQ69318.1"/>
    <property type="molecule type" value="Genomic_DNA"/>
</dbReference>
<evidence type="ECO:0000313" key="3">
    <source>
        <dbReference type="Proteomes" id="UP000830401"/>
    </source>
</evidence>
<evidence type="ECO:0000313" key="1">
    <source>
        <dbReference type="EMBL" id="UOQ69288.1"/>
    </source>
</evidence>
<organism evidence="2 3">
    <name type="scientific">Hymenobacter volaticus</name>
    <dbReference type="NCBI Taxonomy" id="2932254"/>
    <lineage>
        <taxon>Bacteria</taxon>
        <taxon>Pseudomonadati</taxon>
        <taxon>Bacteroidota</taxon>
        <taxon>Cytophagia</taxon>
        <taxon>Cytophagales</taxon>
        <taxon>Hymenobacteraceae</taxon>
        <taxon>Hymenobacter</taxon>
    </lineage>
</organism>
<evidence type="ECO:0000313" key="2">
    <source>
        <dbReference type="EMBL" id="UOQ69318.1"/>
    </source>
</evidence>
<gene>
    <name evidence="2" type="ORF">MUN86_26850</name>
    <name evidence="1" type="ORF">MUN86_27950</name>
</gene>
<reference evidence="2" key="1">
    <citation type="submission" date="2022-04" db="EMBL/GenBank/DDBJ databases">
        <title>Hymenobacter sp. isolated from the air.</title>
        <authorList>
            <person name="Won M."/>
            <person name="Lee C.-M."/>
            <person name="Woen H.-Y."/>
            <person name="Kwon S.-W."/>
        </authorList>
    </citation>
    <scope>NUCLEOTIDE SEQUENCE</scope>
    <source>
        <strain evidence="2">5420S-77</strain>
        <plasmid evidence="2">unnamed4</plasmid>
    </source>
</reference>
<geneLocation type="plasmid" evidence="2 3">
    <name>unnamed4</name>
</geneLocation>
<dbReference type="RefSeq" id="WP_245127043.1">
    <property type="nucleotide sequence ID" value="NZ_CP095065.1"/>
</dbReference>